<comment type="similarity">
    <text evidence="1">Belongs to the bacterial solute-binding protein 1 family.</text>
</comment>
<dbReference type="PROSITE" id="PS51257">
    <property type="entry name" value="PROKAR_LIPOPROTEIN"/>
    <property type="match status" value="1"/>
</dbReference>
<dbReference type="Pfam" id="PF13416">
    <property type="entry name" value="SBP_bac_8"/>
    <property type="match status" value="1"/>
</dbReference>
<proteinExistence type="inferred from homology"/>
<dbReference type="GO" id="GO:0015768">
    <property type="term" value="P:maltose transport"/>
    <property type="evidence" value="ECO:0007669"/>
    <property type="project" value="TreeGrafter"/>
</dbReference>
<dbReference type="EMBL" id="AGWN01000001">
    <property type="protein sequence ID" value="EPD31521.1"/>
    <property type="molecule type" value="Genomic_DNA"/>
</dbReference>
<dbReference type="InterPro" id="IPR006060">
    <property type="entry name" value="Maltose/Cyclodextrin-bd"/>
</dbReference>
<dbReference type="GO" id="GO:1901982">
    <property type="term" value="F:maltose binding"/>
    <property type="evidence" value="ECO:0007669"/>
    <property type="project" value="TreeGrafter"/>
</dbReference>
<keyword evidence="2" id="KW-0813">Transport</keyword>
<dbReference type="PRINTS" id="PR00181">
    <property type="entry name" value="MALTOSEBP"/>
</dbReference>
<gene>
    <name evidence="6" type="ORF">HMPREF9238_01297</name>
</gene>
<sequence length="408" mass="42790">MRRGIALATIGALSVLGLSACGGGSGTTEVETDGSAAQSTGQGLTVWVDANREAAFKKAAEAYKNATGNDVELVVKDNDQMRTEFSTQVPTGQGPDIAFGANDWIGEFVNNGLVAPVELGDKAGDFSEGSVAAFTFDGQVYGVPYAVENLAIIRNADLVDATPATFDEMIEKGKAAGTEYPFVIQVGDEGDPYTMYPFQSSFTGPVFEQKTDGSYTSNLSIGGAEGEAFAKWLQEKGNEGVISPSISYDVAVDAFKNGKSPYILGGPWMLADFEGMNIAVDPIPSAGPNKGVPFLGVQGGFISAKSENALLANDFLVNYVGSQEVQDELFAIGNRLPALTASADKAASDPLMAGFKAASEGGFPMPNIPEMGAVWTFWGKTEAQILNGSDPAETWNKMISDIQAELGK</sequence>
<dbReference type="Proteomes" id="UP000014387">
    <property type="component" value="Unassembled WGS sequence"/>
</dbReference>
<keyword evidence="7" id="KW-1185">Reference proteome</keyword>
<feature type="chain" id="PRO_5040884968" evidence="5">
    <location>
        <begin position="21"/>
        <end position="408"/>
    </location>
</feature>
<evidence type="ECO:0000256" key="3">
    <source>
        <dbReference type="ARBA" id="ARBA00022597"/>
    </source>
</evidence>
<evidence type="ECO:0000256" key="1">
    <source>
        <dbReference type="ARBA" id="ARBA00008520"/>
    </source>
</evidence>
<dbReference type="GO" id="GO:0042956">
    <property type="term" value="P:maltodextrin transmembrane transport"/>
    <property type="evidence" value="ECO:0007669"/>
    <property type="project" value="TreeGrafter"/>
</dbReference>
<reference evidence="6 7" key="1">
    <citation type="submission" date="2013-05" db="EMBL/GenBank/DDBJ databases">
        <title>The Genome Sequence of Actinomyces europaeus ACS-120-V-COL10B.</title>
        <authorList>
            <consortium name="The Broad Institute Genomics Platform"/>
            <person name="Earl A."/>
            <person name="Ward D."/>
            <person name="Feldgarden M."/>
            <person name="Gevers D."/>
            <person name="Saerens B."/>
            <person name="Vaneechoutte M."/>
            <person name="Walker B."/>
            <person name="Young S."/>
            <person name="Zeng Q."/>
            <person name="Gargeya S."/>
            <person name="Fitzgerald M."/>
            <person name="Haas B."/>
            <person name="Abouelleil A."/>
            <person name="Allen A.W."/>
            <person name="Alvarado L."/>
            <person name="Arachchi H.M."/>
            <person name="Berlin A.M."/>
            <person name="Chapman S.B."/>
            <person name="Gainer-Dewar J."/>
            <person name="Goldberg J."/>
            <person name="Griggs A."/>
            <person name="Gujja S."/>
            <person name="Hansen M."/>
            <person name="Howarth C."/>
            <person name="Imamovic A."/>
            <person name="Ireland A."/>
            <person name="Larimer J."/>
            <person name="McCowan C."/>
            <person name="Murphy C."/>
            <person name="Pearson M."/>
            <person name="Poon T.W."/>
            <person name="Priest M."/>
            <person name="Roberts A."/>
            <person name="Saif S."/>
            <person name="Shea T."/>
            <person name="Sisk P."/>
            <person name="Sykes S."/>
            <person name="Wortman J."/>
            <person name="Nusbaum C."/>
            <person name="Birren B."/>
        </authorList>
    </citation>
    <scope>NUCLEOTIDE SEQUENCE [LARGE SCALE GENOMIC DNA]</scope>
    <source>
        <strain evidence="6 7">ACS-120-V-Col10b</strain>
    </source>
</reference>
<feature type="signal peptide" evidence="5">
    <location>
        <begin position="1"/>
        <end position="20"/>
    </location>
</feature>
<dbReference type="OrthoDB" id="9766758at2"/>
<evidence type="ECO:0000256" key="5">
    <source>
        <dbReference type="SAM" id="SignalP"/>
    </source>
</evidence>
<dbReference type="InterPro" id="IPR006059">
    <property type="entry name" value="SBP"/>
</dbReference>
<name>A0A9W5VX18_9ACTO</name>
<keyword evidence="4 5" id="KW-0732">Signal</keyword>
<dbReference type="Gene3D" id="3.40.190.10">
    <property type="entry name" value="Periplasmic binding protein-like II"/>
    <property type="match status" value="2"/>
</dbReference>
<dbReference type="GO" id="GO:0055052">
    <property type="term" value="C:ATP-binding cassette (ABC) transporter complex, substrate-binding subunit-containing"/>
    <property type="evidence" value="ECO:0007669"/>
    <property type="project" value="TreeGrafter"/>
</dbReference>
<comment type="caution">
    <text evidence="6">The sequence shown here is derived from an EMBL/GenBank/DDBJ whole genome shotgun (WGS) entry which is preliminary data.</text>
</comment>
<keyword evidence="3" id="KW-0762">Sugar transport</keyword>
<evidence type="ECO:0000256" key="2">
    <source>
        <dbReference type="ARBA" id="ARBA00022448"/>
    </source>
</evidence>
<accession>A0A9W5VX18</accession>
<evidence type="ECO:0000313" key="6">
    <source>
        <dbReference type="EMBL" id="EPD31521.1"/>
    </source>
</evidence>
<dbReference type="AlphaFoldDB" id="A0A9W5VX18"/>
<organism evidence="6 7">
    <name type="scientific">Gleimia europaea ACS-120-V-Col10b</name>
    <dbReference type="NCBI Taxonomy" id="883069"/>
    <lineage>
        <taxon>Bacteria</taxon>
        <taxon>Bacillati</taxon>
        <taxon>Actinomycetota</taxon>
        <taxon>Actinomycetes</taxon>
        <taxon>Actinomycetales</taxon>
        <taxon>Actinomycetaceae</taxon>
        <taxon>Gleimia</taxon>
    </lineage>
</organism>
<evidence type="ECO:0000313" key="7">
    <source>
        <dbReference type="Proteomes" id="UP000014387"/>
    </source>
</evidence>
<evidence type="ECO:0000256" key="4">
    <source>
        <dbReference type="ARBA" id="ARBA00022729"/>
    </source>
</evidence>
<protein>
    <submittedName>
        <fullName evidence="6">Uncharacterized protein</fullName>
    </submittedName>
</protein>
<dbReference type="PANTHER" id="PTHR30061">
    <property type="entry name" value="MALTOSE-BINDING PERIPLASMIC PROTEIN"/>
    <property type="match status" value="1"/>
</dbReference>
<dbReference type="SUPFAM" id="SSF53850">
    <property type="entry name" value="Periplasmic binding protein-like II"/>
    <property type="match status" value="1"/>
</dbReference>
<dbReference type="PANTHER" id="PTHR30061:SF50">
    <property type="entry name" value="MALTOSE_MALTODEXTRIN-BINDING PERIPLASMIC PROTEIN"/>
    <property type="match status" value="1"/>
</dbReference>
<dbReference type="RefSeq" id="WP_016444631.1">
    <property type="nucleotide sequence ID" value="NZ_KE150266.1"/>
</dbReference>
<dbReference type="GO" id="GO:0015144">
    <property type="term" value="F:carbohydrate transmembrane transporter activity"/>
    <property type="evidence" value="ECO:0007669"/>
    <property type="project" value="InterPro"/>
</dbReference>